<organism evidence="2">
    <name type="scientific">Laccaria bicolor (strain S238N-H82 / ATCC MYA-4686)</name>
    <name type="common">Bicoloured deceiver</name>
    <name type="synonym">Laccaria laccata var. bicolor</name>
    <dbReference type="NCBI Taxonomy" id="486041"/>
    <lineage>
        <taxon>Eukaryota</taxon>
        <taxon>Fungi</taxon>
        <taxon>Dikarya</taxon>
        <taxon>Basidiomycota</taxon>
        <taxon>Agaricomycotina</taxon>
        <taxon>Agaricomycetes</taxon>
        <taxon>Agaricomycetidae</taxon>
        <taxon>Agaricales</taxon>
        <taxon>Agaricineae</taxon>
        <taxon>Hydnangiaceae</taxon>
        <taxon>Laccaria</taxon>
    </lineage>
</organism>
<reference evidence="1 2" key="1">
    <citation type="journal article" date="2008" name="Nature">
        <title>The genome of Laccaria bicolor provides insights into mycorrhizal symbiosis.</title>
        <authorList>
            <person name="Martin F."/>
            <person name="Aerts A."/>
            <person name="Ahren D."/>
            <person name="Brun A."/>
            <person name="Danchin E.G.J."/>
            <person name="Duchaussoy F."/>
            <person name="Gibon J."/>
            <person name="Kohler A."/>
            <person name="Lindquist E."/>
            <person name="Pereda V."/>
            <person name="Salamov A."/>
            <person name="Shapiro H.J."/>
            <person name="Wuyts J."/>
            <person name="Blaudez D."/>
            <person name="Buee M."/>
            <person name="Brokstein P."/>
            <person name="Canbaeck B."/>
            <person name="Cohen D."/>
            <person name="Courty P.E."/>
            <person name="Coutinho P.M."/>
            <person name="Delaruelle C."/>
            <person name="Detter J.C."/>
            <person name="Deveau A."/>
            <person name="DiFazio S."/>
            <person name="Duplessis S."/>
            <person name="Fraissinet-Tachet L."/>
            <person name="Lucic E."/>
            <person name="Frey-Klett P."/>
            <person name="Fourrey C."/>
            <person name="Feussner I."/>
            <person name="Gay G."/>
            <person name="Grimwood J."/>
            <person name="Hoegger P.J."/>
            <person name="Jain P."/>
            <person name="Kilaru S."/>
            <person name="Labbe J."/>
            <person name="Lin Y.C."/>
            <person name="Legue V."/>
            <person name="Le Tacon F."/>
            <person name="Marmeisse R."/>
            <person name="Melayah D."/>
            <person name="Montanini B."/>
            <person name="Muratet M."/>
            <person name="Nehls U."/>
            <person name="Niculita-Hirzel H."/>
            <person name="Oudot-Le Secq M.P."/>
            <person name="Peter M."/>
            <person name="Quesneville H."/>
            <person name="Rajashekar B."/>
            <person name="Reich M."/>
            <person name="Rouhier N."/>
            <person name="Schmutz J."/>
            <person name="Yin T."/>
            <person name="Chalot M."/>
            <person name="Henrissat B."/>
            <person name="Kuees U."/>
            <person name="Lucas S."/>
            <person name="Van de Peer Y."/>
            <person name="Podila G.K."/>
            <person name="Polle A."/>
            <person name="Pukkila P.J."/>
            <person name="Richardson P.M."/>
            <person name="Rouze P."/>
            <person name="Sanders I.R."/>
            <person name="Stajich J.E."/>
            <person name="Tunlid A."/>
            <person name="Tuskan G."/>
            <person name="Grigoriev I.V."/>
        </authorList>
    </citation>
    <scope>NUCLEOTIDE SEQUENCE [LARGE SCALE GENOMIC DNA]</scope>
    <source>
        <strain evidence="2">S238N-H82 / ATCC MYA-4686</strain>
    </source>
</reference>
<name>B0DHP8_LACBS</name>
<dbReference type="GeneID" id="6079215"/>
<dbReference type="RefSeq" id="XP_001883550.1">
    <property type="nucleotide sequence ID" value="XM_001883515.1"/>
</dbReference>
<proteinExistence type="predicted"/>
<accession>B0DHP8</accession>
<dbReference type="EMBL" id="DS547111">
    <property type="protein sequence ID" value="EDR05874.1"/>
    <property type="molecule type" value="Genomic_DNA"/>
</dbReference>
<dbReference type="Proteomes" id="UP000001194">
    <property type="component" value="Unassembled WGS sequence"/>
</dbReference>
<dbReference type="InParanoid" id="B0DHP8"/>
<dbReference type="KEGG" id="lbc:LACBIDRAFT_302465"/>
<gene>
    <name evidence="1" type="ORF">LACBIDRAFT_302465</name>
</gene>
<dbReference type="HOGENOM" id="CLU_2121505_0_0_1"/>
<evidence type="ECO:0000313" key="2">
    <source>
        <dbReference type="Proteomes" id="UP000001194"/>
    </source>
</evidence>
<sequence length="114" mass="13117">MDRILVLEGGKILYHHCFEYEGITTFICERPCFVVLAVCQSFMPKEAFHLAYERISISICERPCFVLLAVCQTFMPRGRISLSIRANLHLHLRKTVFCPSGCMSDFYAQGENFT</sequence>
<keyword evidence="2" id="KW-1185">Reference proteome</keyword>
<dbReference type="AlphaFoldDB" id="B0DHP8"/>
<protein>
    <submittedName>
        <fullName evidence="1">Predicted protein</fullName>
    </submittedName>
</protein>
<evidence type="ECO:0000313" key="1">
    <source>
        <dbReference type="EMBL" id="EDR05874.1"/>
    </source>
</evidence>